<dbReference type="FunFam" id="3.40.50.720:FF:000084">
    <property type="entry name" value="Short-chain dehydrogenase reductase"/>
    <property type="match status" value="1"/>
</dbReference>
<comment type="caution">
    <text evidence="5">The sequence shown here is derived from an EMBL/GenBank/DDBJ whole genome shotgun (WGS) entry which is preliminary data.</text>
</comment>
<sequence>MPDDLLRYDGQVAVVTGAGHGLGRSHALLLAERGAKVVVNDLGGALDGTGASAGPAAEVAELIVKNGGEAVANGDNVATPEGAEAIVRQAVETFGQLDIVVNNAGILRDRSLGKITVEDFDAVLAVHVRGSFLVTRAAYPHMKERGYGRIVNTSSPAGLFGNFGQANYSTAKMGLVGLTKSTAIEGARSGITANAIAPIAWTRMTESLLPAEFEAKFGPETISPLVAYLVHESCATSGEVFSVGAGRVARVFVAEGPGWHADGGLTVEGIAANWEAIVAEQPYLQPTEIGKQATASLQAMLKP</sequence>
<dbReference type="PANTHER" id="PTHR45024:SF2">
    <property type="entry name" value="SCP2 DOMAIN-CONTAINING PROTEIN"/>
    <property type="match status" value="1"/>
</dbReference>
<evidence type="ECO:0000259" key="4">
    <source>
        <dbReference type="SMART" id="SM00822"/>
    </source>
</evidence>
<dbReference type="SUPFAM" id="SSF51735">
    <property type="entry name" value="NAD(P)-binding Rossmann-fold domains"/>
    <property type="match status" value="1"/>
</dbReference>
<dbReference type="PRINTS" id="PR00081">
    <property type="entry name" value="GDHRDH"/>
</dbReference>
<gene>
    <name evidence="5" type="ORF">FDA94_12905</name>
</gene>
<dbReference type="InterPro" id="IPR057326">
    <property type="entry name" value="KR_dom"/>
</dbReference>
<dbReference type="OrthoDB" id="9808187at2"/>
<protein>
    <submittedName>
        <fullName evidence="5">SDR family oxidoreductase</fullName>
    </submittedName>
</protein>
<dbReference type="AlphaFoldDB" id="A0A4U3MH64"/>
<accession>A0A4U3MH64</accession>
<dbReference type="SMART" id="SM00822">
    <property type="entry name" value="PKS_KR"/>
    <property type="match status" value="1"/>
</dbReference>
<dbReference type="InterPro" id="IPR002347">
    <property type="entry name" value="SDR_fam"/>
</dbReference>
<name>A0A4U3MH64_9ACTN</name>
<proteinExistence type="inferred from homology"/>
<dbReference type="PROSITE" id="PS00061">
    <property type="entry name" value="ADH_SHORT"/>
    <property type="match status" value="1"/>
</dbReference>
<keyword evidence="2" id="KW-0560">Oxidoreductase</keyword>
<dbReference type="PRINTS" id="PR00080">
    <property type="entry name" value="SDRFAMILY"/>
</dbReference>
<feature type="domain" description="Ketoreductase" evidence="4">
    <location>
        <begin position="11"/>
        <end position="201"/>
    </location>
</feature>
<comment type="similarity">
    <text evidence="1 3">Belongs to the short-chain dehydrogenases/reductases (SDR) family.</text>
</comment>
<dbReference type="Gene3D" id="3.40.50.720">
    <property type="entry name" value="NAD(P)-binding Rossmann-like Domain"/>
    <property type="match status" value="1"/>
</dbReference>
<dbReference type="InterPro" id="IPR051687">
    <property type="entry name" value="Peroxisomal_Beta-Oxidation"/>
</dbReference>
<dbReference type="Pfam" id="PF00106">
    <property type="entry name" value="adh_short"/>
    <property type="match status" value="1"/>
</dbReference>
<reference evidence="5 6" key="1">
    <citation type="submission" date="2019-04" db="EMBL/GenBank/DDBJ databases">
        <title>Herbidospora sp. NEAU-GS14.nov., a novel actinomycete isolated from soil.</title>
        <authorList>
            <person name="Han L."/>
        </authorList>
    </citation>
    <scope>NUCLEOTIDE SEQUENCE [LARGE SCALE GENOMIC DNA]</scope>
    <source>
        <strain evidence="5 6">NEAU-GS14</strain>
    </source>
</reference>
<keyword evidence="6" id="KW-1185">Reference proteome</keyword>
<dbReference type="Proteomes" id="UP000308705">
    <property type="component" value="Unassembled WGS sequence"/>
</dbReference>
<dbReference type="RefSeq" id="WP_137247304.1">
    <property type="nucleotide sequence ID" value="NZ_SZQA01000010.1"/>
</dbReference>
<evidence type="ECO:0000256" key="3">
    <source>
        <dbReference type="RuleBase" id="RU000363"/>
    </source>
</evidence>
<evidence type="ECO:0000313" key="6">
    <source>
        <dbReference type="Proteomes" id="UP000308705"/>
    </source>
</evidence>
<dbReference type="PANTHER" id="PTHR45024">
    <property type="entry name" value="DEHYDROGENASES, SHORT CHAIN"/>
    <property type="match status" value="1"/>
</dbReference>
<evidence type="ECO:0000256" key="2">
    <source>
        <dbReference type="ARBA" id="ARBA00023002"/>
    </source>
</evidence>
<organism evidence="5 6">
    <name type="scientific">Herbidospora galbida</name>
    <dbReference type="NCBI Taxonomy" id="2575442"/>
    <lineage>
        <taxon>Bacteria</taxon>
        <taxon>Bacillati</taxon>
        <taxon>Actinomycetota</taxon>
        <taxon>Actinomycetes</taxon>
        <taxon>Streptosporangiales</taxon>
        <taxon>Streptosporangiaceae</taxon>
        <taxon>Herbidospora</taxon>
    </lineage>
</organism>
<evidence type="ECO:0000313" key="5">
    <source>
        <dbReference type="EMBL" id="TKK88571.1"/>
    </source>
</evidence>
<dbReference type="CDD" id="cd05353">
    <property type="entry name" value="hydroxyacyl-CoA-like_DH_SDR_c-like"/>
    <property type="match status" value="1"/>
</dbReference>
<dbReference type="InterPro" id="IPR036291">
    <property type="entry name" value="NAD(P)-bd_dom_sf"/>
</dbReference>
<evidence type="ECO:0000256" key="1">
    <source>
        <dbReference type="ARBA" id="ARBA00006484"/>
    </source>
</evidence>
<dbReference type="EMBL" id="SZQA01000010">
    <property type="protein sequence ID" value="TKK88571.1"/>
    <property type="molecule type" value="Genomic_DNA"/>
</dbReference>
<dbReference type="InterPro" id="IPR020904">
    <property type="entry name" value="Sc_DH/Rdtase_CS"/>
</dbReference>
<dbReference type="GO" id="GO:0016491">
    <property type="term" value="F:oxidoreductase activity"/>
    <property type="evidence" value="ECO:0007669"/>
    <property type="project" value="UniProtKB-KW"/>
</dbReference>